<dbReference type="InterPro" id="IPR004929">
    <property type="entry name" value="I-spanin"/>
</dbReference>
<sequence>MEDQFLARLTDSAQQDYFTLRERIEIAEKQIAGLQ</sequence>
<proteinExistence type="predicted"/>
<dbReference type="Pfam" id="PF03245">
    <property type="entry name" value="Phage_lysis"/>
    <property type="match status" value="1"/>
</dbReference>
<evidence type="ECO:0000313" key="2">
    <source>
        <dbReference type="Proteomes" id="UP001357437"/>
    </source>
</evidence>
<reference evidence="1 2" key="1">
    <citation type="submission" date="2024-01" db="EMBL/GenBank/DDBJ databases">
        <title>Comparative Genomics of Leclercia adecarboxylata Strains Isolated from Several Sources.</title>
        <authorList>
            <person name="Yescas-Zazueta V."/>
            <person name="Balbuena-Alonso M.G."/>
            <person name="Valencia D."/>
            <person name="Mendez-Pfeiffer P.A."/>
            <person name="Ballesteros-Monrreal M.G."/>
            <person name="Rocha-Gracia R.D.C."/>
            <person name="Barrios-Villa E."/>
        </authorList>
    </citation>
    <scope>NUCLEOTIDE SEQUENCE [LARGE SCALE GENOMIC DNA]</scope>
    <source>
        <strain evidence="1 2">33MEM</strain>
    </source>
</reference>
<comment type="caution">
    <text evidence="1">The sequence shown here is derived from an EMBL/GenBank/DDBJ whole genome shotgun (WGS) entry which is preliminary data.</text>
</comment>
<protein>
    <submittedName>
        <fullName evidence="1">Lysis system i-spanin subunit Rz</fullName>
    </submittedName>
</protein>
<dbReference type="EMBL" id="JAYMCU010000008">
    <property type="protein sequence ID" value="MEC3935959.1"/>
    <property type="molecule type" value="Genomic_DNA"/>
</dbReference>
<evidence type="ECO:0000313" key="1">
    <source>
        <dbReference type="EMBL" id="MEC3935959.1"/>
    </source>
</evidence>
<organism evidence="1 2">
    <name type="scientific">Leclercia adecarboxylata</name>
    <dbReference type="NCBI Taxonomy" id="83655"/>
    <lineage>
        <taxon>Bacteria</taxon>
        <taxon>Pseudomonadati</taxon>
        <taxon>Pseudomonadota</taxon>
        <taxon>Gammaproteobacteria</taxon>
        <taxon>Enterobacterales</taxon>
        <taxon>Enterobacteriaceae</taxon>
        <taxon>Leclercia</taxon>
    </lineage>
</organism>
<name>A0ABU6I300_9ENTR</name>
<dbReference type="Proteomes" id="UP001357437">
    <property type="component" value="Unassembled WGS sequence"/>
</dbReference>
<keyword evidence="2" id="KW-1185">Reference proteome</keyword>
<accession>A0ABU6I300</accession>
<gene>
    <name evidence="1" type="ORF">VOF76_07240</name>
</gene>